<sequence>MKGFSLTLLKLNDFFEKAIHAEVETLGWQKPVAFAPLRTVAHTAIHDRVEYTRRTTCGWANMSPR</sequence>
<evidence type="ECO:0000313" key="2">
    <source>
        <dbReference type="EMBL" id="STD23307.1"/>
    </source>
</evidence>
<reference evidence="2 3" key="1">
    <citation type="submission" date="2018-06" db="EMBL/GenBank/DDBJ databases">
        <authorList>
            <consortium name="Pathogen Informatics"/>
            <person name="Doyle S."/>
        </authorList>
    </citation>
    <scope>NUCLEOTIDE SEQUENCE [LARGE SCALE GENOMIC DNA]</scope>
    <source>
        <strain evidence="2 3">NCTC12123</strain>
    </source>
</reference>
<gene>
    <name evidence="2" type="primary">dhaK_2</name>
    <name evidence="2" type="ORF">NCTC12123_03761</name>
</gene>
<evidence type="ECO:0000313" key="3">
    <source>
        <dbReference type="Proteomes" id="UP000255163"/>
    </source>
</evidence>
<dbReference type="EMBL" id="UFYI01000007">
    <property type="protein sequence ID" value="STD23307.1"/>
    <property type="molecule type" value="Genomic_DNA"/>
</dbReference>
<dbReference type="InterPro" id="IPR004006">
    <property type="entry name" value="DhaK_dom"/>
</dbReference>
<keyword evidence="2" id="KW-0808">Transferase</keyword>
<keyword evidence="2" id="KW-0418">Kinase</keyword>
<accession>A0A376FG06</accession>
<feature type="domain" description="DhaK" evidence="1">
    <location>
        <begin position="1"/>
        <end position="28"/>
    </location>
</feature>
<dbReference type="AlphaFoldDB" id="A0A376FG06"/>
<dbReference type="GO" id="GO:0006071">
    <property type="term" value="P:glycerol metabolic process"/>
    <property type="evidence" value="ECO:0007669"/>
    <property type="project" value="InterPro"/>
</dbReference>
<organism evidence="2 3">
    <name type="scientific">Enterobacter asburiae</name>
    <dbReference type="NCBI Taxonomy" id="61645"/>
    <lineage>
        <taxon>Bacteria</taxon>
        <taxon>Pseudomonadati</taxon>
        <taxon>Pseudomonadota</taxon>
        <taxon>Gammaproteobacteria</taxon>
        <taxon>Enterobacterales</taxon>
        <taxon>Enterobacteriaceae</taxon>
        <taxon>Enterobacter</taxon>
        <taxon>Enterobacter cloacae complex</taxon>
    </lineage>
</organism>
<protein>
    <submittedName>
        <fullName evidence="2">Dihydroxyacetone kinase</fullName>
    </submittedName>
</protein>
<dbReference type="GO" id="GO:0004371">
    <property type="term" value="F:glycerone kinase activity"/>
    <property type="evidence" value="ECO:0007669"/>
    <property type="project" value="InterPro"/>
</dbReference>
<evidence type="ECO:0000259" key="1">
    <source>
        <dbReference type="PROSITE" id="PS51481"/>
    </source>
</evidence>
<name>A0A376FG06_ENTAS</name>
<proteinExistence type="predicted"/>
<dbReference type="PROSITE" id="PS51481">
    <property type="entry name" value="DHAK"/>
    <property type="match status" value="1"/>
</dbReference>
<dbReference type="Proteomes" id="UP000255163">
    <property type="component" value="Unassembled WGS sequence"/>
</dbReference>